<keyword evidence="1" id="KW-1133">Transmembrane helix</keyword>
<sequence>MAEEDVELGHVDIDDTVQLLLNFDEVQDRSKHHSGSIYMVPRVYRDLSPHSFTPRVVSIGPLHHQDEHLKGFEVQKAAHMQDLLHNILRPLDSTPEEILKACVTKISGSIDKIKACYVGMKRYTDSELVKMMVMDACFILAFMFNLESDSSLGKHSLLYPHILIDMVLIENQIPFFVLQDIFECTVLKHYPTNPTTLSEIIFAVAQFFNLFERDLVMDNSSISSTHDHILGFLHKSYQNPDRDSSIPQKPVKSHSVVDLDRAGVRFSNKIDAKWPMAMELELSRFLCFPLSWSKPTLKMPVLRIHDPSELVIRNLIIYEHAAEVQACVTSYMYAMDYLIDTPEDFAKLVRSQVLVNKIGSNEEAANIINNICKGVPFADFYYEDEWKQMDDYYNAYWPKLFAELRRKYFSNPWSIIAVIAGIVLFVLTVVQTVYGVKAA</sequence>
<dbReference type="PANTHER" id="PTHR31170">
    <property type="entry name" value="BNAC04G53230D PROTEIN"/>
    <property type="match status" value="1"/>
</dbReference>
<gene>
    <name evidence="2" type="ORF">CTI12_AA149090</name>
</gene>
<accession>A0A2U1PID5</accession>
<dbReference type="OrthoDB" id="591587at2759"/>
<keyword evidence="1" id="KW-0472">Membrane</keyword>
<evidence type="ECO:0000313" key="3">
    <source>
        <dbReference type="Proteomes" id="UP000245207"/>
    </source>
</evidence>
<dbReference type="STRING" id="35608.A0A2U1PID5"/>
<reference evidence="2 3" key="1">
    <citation type="journal article" date="2018" name="Mol. Plant">
        <title>The genome of Artemisia annua provides insight into the evolution of Asteraceae family and artemisinin biosynthesis.</title>
        <authorList>
            <person name="Shen Q."/>
            <person name="Zhang L."/>
            <person name="Liao Z."/>
            <person name="Wang S."/>
            <person name="Yan T."/>
            <person name="Shi P."/>
            <person name="Liu M."/>
            <person name="Fu X."/>
            <person name="Pan Q."/>
            <person name="Wang Y."/>
            <person name="Lv Z."/>
            <person name="Lu X."/>
            <person name="Zhang F."/>
            <person name="Jiang W."/>
            <person name="Ma Y."/>
            <person name="Chen M."/>
            <person name="Hao X."/>
            <person name="Li L."/>
            <person name="Tang Y."/>
            <person name="Lv G."/>
            <person name="Zhou Y."/>
            <person name="Sun X."/>
            <person name="Brodelius P.E."/>
            <person name="Rose J.K.C."/>
            <person name="Tang K."/>
        </authorList>
    </citation>
    <scope>NUCLEOTIDE SEQUENCE [LARGE SCALE GENOMIC DNA]</scope>
    <source>
        <strain evidence="3">cv. Huhao1</strain>
        <tissue evidence="2">Leaf</tissue>
    </source>
</reference>
<dbReference type="Proteomes" id="UP000245207">
    <property type="component" value="Unassembled WGS sequence"/>
</dbReference>
<dbReference type="InterPro" id="IPR004158">
    <property type="entry name" value="DUF247_pln"/>
</dbReference>
<dbReference type="AlphaFoldDB" id="A0A2U1PID5"/>
<name>A0A2U1PID5_ARTAN</name>
<evidence type="ECO:0000313" key="2">
    <source>
        <dbReference type="EMBL" id="PWA85518.1"/>
    </source>
</evidence>
<comment type="caution">
    <text evidence="2">The sequence shown here is derived from an EMBL/GenBank/DDBJ whole genome shotgun (WGS) entry which is preliminary data.</text>
</comment>
<feature type="transmembrane region" description="Helical" evidence="1">
    <location>
        <begin position="413"/>
        <end position="434"/>
    </location>
</feature>
<keyword evidence="1" id="KW-0812">Transmembrane</keyword>
<dbReference type="PANTHER" id="PTHR31170:SF25">
    <property type="entry name" value="BNAA09G04570D PROTEIN"/>
    <property type="match status" value="1"/>
</dbReference>
<dbReference type="Pfam" id="PF03140">
    <property type="entry name" value="DUF247"/>
    <property type="match status" value="1"/>
</dbReference>
<protein>
    <submittedName>
        <fullName evidence="2">Uncharacterized protein</fullName>
    </submittedName>
</protein>
<dbReference type="EMBL" id="PKPP01001110">
    <property type="protein sequence ID" value="PWA85518.1"/>
    <property type="molecule type" value="Genomic_DNA"/>
</dbReference>
<keyword evidence="3" id="KW-1185">Reference proteome</keyword>
<evidence type="ECO:0000256" key="1">
    <source>
        <dbReference type="SAM" id="Phobius"/>
    </source>
</evidence>
<organism evidence="2 3">
    <name type="scientific">Artemisia annua</name>
    <name type="common">Sweet wormwood</name>
    <dbReference type="NCBI Taxonomy" id="35608"/>
    <lineage>
        <taxon>Eukaryota</taxon>
        <taxon>Viridiplantae</taxon>
        <taxon>Streptophyta</taxon>
        <taxon>Embryophyta</taxon>
        <taxon>Tracheophyta</taxon>
        <taxon>Spermatophyta</taxon>
        <taxon>Magnoliopsida</taxon>
        <taxon>eudicotyledons</taxon>
        <taxon>Gunneridae</taxon>
        <taxon>Pentapetalae</taxon>
        <taxon>asterids</taxon>
        <taxon>campanulids</taxon>
        <taxon>Asterales</taxon>
        <taxon>Asteraceae</taxon>
        <taxon>Asteroideae</taxon>
        <taxon>Anthemideae</taxon>
        <taxon>Artemisiinae</taxon>
        <taxon>Artemisia</taxon>
    </lineage>
</organism>
<proteinExistence type="predicted"/>